<evidence type="ECO:0000256" key="1">
    <source>
        <dbReference type="SAM" id="MobiDB-lite"/>
    </source>
</evidence>
<feature type="region of interest" description="Disordered" evidence="1">
    <location>
        <begin position="1"/>
        <end position="33"/>
    </location>
</feature>
<gene>
    <name evidence="2" type="ORF">ABIC20_001284</name>
</gene>
<dbReference type="EMBL" id="JBEPNW010000002">
    <property type="protein sequence ID" value="MET3863975.1"/>
    <property type="molecule type" value="Genomic_DNA"/>
</dbReference>
<feature type="compositionally biased region" description="Basic and acidic residues" evidence="1">
    <location>
        <begin position="22"/>
        <end position="33"/>
    </location>
</feature>
<accession>A0ABV2NC13</accession>
<keyword evidence="3" id="KW-1185">Reference proteome</keyword>
<proteinExistence type="predicted"/>
<name>A0ABV2NC13_9HYPH</name>
<dbReference type="RefSeq" id="WP_209649774.1">
    <property type="nucleotide sequence ID" value="NZ_JBEPNV010000001.1"/>
</dbReference>
<organism evidence="2 3">
    <name type="scientific">Methylobacterium radiotolerans</name>
    <dbReference type="NCBI Taxonomy" id="31998"/>
    <lineage>
        <taxon>Bacteria</taxon>
        <taxon>Pseudomonadati</taxon>
        <taxon>Pseudomonadota</taxon>
        <taxon>Alphaproteobacteria</taxon>
        <taxon>Hyphomicrobiales</taxon>
        <taxon>Methylobacteriaceae</taxon>
        <taxon>Methylobacterium</taxon>
    </lineage>
</organism>
<protein>
    <submittedName>
        <fullName evidence="2">Uncharacterized protein</fullName>
    </submittedName>
</protein>
<evidence type="ECO:0000313" key="3">
    <source>
        <dbReference type="Proteomes" id="UP001549119"/>
    </source>
</evidence>
<sequence length="45" mass="5034">MTKSGETVPRPDKLYLGPGSDIQRRTREQERDDAVTRGICAGCLR</sequence>
<evidence type="ECO:0000313" key="2">
    <source>
        <dbReference type="EMBL" id="MET3863975.1"/>
    </source>
</evidence>
<reference evidence="2 3" key="1">
    <citation type="submission" date="2024-06" db="EMBL/GenBank/DDBJ databases">
        <title>Genomics of switchgrass bacterial isolates.</title>
        <authorList>
            <person name="Shade A."/>
        </authorList>
    </citation>
    <scope>NUCLEOTIDE SEQUENCE [LARGE SCALE GENOMIC DNA]</scope>
    <source>
        <strain evidence="2 3">PvP084</strain>
    </source>
</reference>
<comment type="caution">
    <text evidence="2">The sequence shown here is derived from an EMBL/GenBank/DDBJ whole genome shotgun (WGS) entry which is preliminary data.</text>
</comment>
<dbReference type="Proteomes" id="UP001549119">
    <property type="component" value="Unassembled WGS sequence"/>
</dbReference>